<dbReference type="EMBL" id="JAUEPR010000008">
    <property type="protein sequence ID" value="KAK0481472.1"/>
    <property type="molecule type" value="Genomic_DNA"/>
</dbReference>
<dbReference type="AlphaFoldDB" id="A0AA39PC34"/>
<evidence type="ECO:0000256" key="1">
    <source>
        <dbReference type="SAM" id="MobiDB-lite"/>
    </source>
</evidence>
<feature type="region of interest" description="Disordered" evidence="1">
    <location>
        <begin position="1"/>
        <end position="34"/>
    </location>
</feature>
<comment type="caution">
    <text evidence="2">The sequence shown here is derived from an EMBL/GenBank/DDBJ whole genome shotgun (WGS) entry which is preliminary data.</text>
</comment>
<dbReference type="InterPro" id="IPR036047">
    <property type="entry name" value="F-box-like_dom_sf"/>
</dbReference>
<organism evidence="2 3">
    <name type="scientific">Armillaria novae-zelandiae</name>
    <dbReference type="NCBI Taxonomy" id="153914"/>
    <lineage>
        <taxon>Eukaryota</taxon>
        <taxon>Fungi</taxon>
        <taxon>Dikarya</taxon>
        <taxon>Basidiomycota</taxon>
        <taxon>Agaricomycotina</taxon>
        <taxon>Agaricomycetes</taxon>
        <taxon>Agaricomycetidae</taxon>
        <taxon>Agaricales</taxon>
        <taxon>Marasmiineae</taxon>
        <taxon>Physalacriaceae</taxon>
        <taxon>Armillaria</taxon>
    </lineage>
</organism>
<reference evidence="2" key="1">
    <citation type="submission" date="2023-06" db="EMBL/GenBank/DDBJ databases">
        <authorList>
            <consortium name="Lawrence Berkeley National Laboratory"/>
            <person name="Ahrendt S."/>
            <person name="Sahu N."/>
            <person name="Indic B."/>
            <person name="Wong-Bajracharya J."/>
            <person name="Merenyi Z."/>
            <person name="Ke H.-M."/>
            <person name="Monk M."/>
            <person name="Kocsube S."/>
            <person name="Drula E."/>
            <person name="Lipzen A."/>
            <person name="Balint B."/>
            <person name="Henrissat B."/>
            <person name="Andreopoulos B."/>
            <person name="Martin F.M."/>
            <person name="Harder C.B."/>
            <person name="Rigling D."/>
            <person name="Ford K.L."/>
            <person name="Foster G.D."/>
            <person name="Pangilinan J."/>
            <person name="Papanicolaou A."/>
            <person name="Barry K."/>
            <person name="LaButti K."/>
            <person name="Viragh M."/>
            <person name="Koriabine M."/>
            <person name="Yan M."/>
            <person name="Riley R."/>
            <person name="Champramary S."/>
            <person name="Plett K.L."/>
            <person name="Tsai I.J."/>
            <person name="Slot J."/>
            <person name="Sipos G."/>
            <person name="Plett J."/>
            <person name="Nagy L.G."/>
            <person name="Grigoriev I.V."/>
        </authorList>
    </citation>
    <scope>NUCLEOTIDE SEQUENCE</scope>
    <source>
        <strain evidence="2">ICMP 16352</strain>
    </source>
</reference>
<keyword evidence="3" id="KW-1185">Reference proteome</keyword>
<gene>
    <name evidence="2" type="ORF">IW261DRAFT_1076978</name>
</gene>
<dbReference type="SUPFAM" id="SSF81383">
    <property type="entry name" value="F-box domain"/>
    <property type="match status" value="1"/>
</dbReference>
<sequence length="622" mass="71524">MQPGRGQPIRFRLPESPLAGPTPSTSKPSRAEKVPGVWSTSSPCLNIGFQKNPNCFLCRLPFDLLVDQIFIYLSVADIIRLRRLNRAFFVLTHESTIWKRFLNCLQRPIPYFHDKRFSFSPRDCEPERLLAQTSSADDNWRSDFTRAFNANTIFLSGVAYDMKLLPGGKYLVAAGKSETHVLALFELCGDRPDQTVFRLISSTNLHHRAFQLQARFMPYNKEPCIFIGYVYRAYGLGYSDNSVDLSEIDYNRTPGNVSVRWIWRWSYIKMDQLKDTANLPLTLTWADWYACESPIFDVGFFSINDVPLVAFVQKPATVVFSNLLAEGEALPHIAVCKSPHTMRHLRIRALRVIPRQNQFLVIQTSLENEHFAQIYRMPKFGKHNQEPDETRRLEVRGFIPSFQISDNTQSMDYIPGHPNYFQSFNYDPPPISIFIQTSNPPGLVHYTMMPMSDRADDVYYTVEGNSFTQQSRNDKEQYDVLPGIHRALVYKTLYDDTTQTQSIAELRRYLNKKRPHPTYISGFREVREPLLRRYAMETWRPIPVYLSITLPDEILQRIRMVGMGTIAWDEGTGRVCISSRDGKIVVLDMGRALPVNENVEFLDQVATGMSVDSLSSRSGGWV</sequence>
<protein>
    <recommendedName>
        <fullName evidence="4">F-box domain-containing protein</fullName>
    </recommendedName>
</protein>
<accession>A0AA39PC34</accession>
<name>A0AA39PC34_9AGAR</name>
<evidence type="ECO:0000313" key="3">
    <source>
        <dbReference type="Proteomes" id="UP001175227"/>
    </source>
</evidence>
<dbReference type="Proteomes" id="UP001175227">
    <property type="component" value="Unassembled WGS sequence"/>
</dbReference>
<evidence type="ECO:0000313" key="2">
    <source>
        <dbReference type="EMBL" id="KAK0481472.1"/>
    </source>
</evidence>
<evidence type="ECO:0008006" key="4">
    <source>
        <dbReference type="Google" id="ProtNLM"/>
    </source>
</evidence>
<proteinExistence type="predicted"/>